<dbReference type="InParanoid" id="D8RNQ8"/>
<dbReference type="Pfam" id="PF05056">
    <property type="entry name" value="DUF674"/>
    <property type="match status" value="1"/>
</dbReference>
<dbReference type="OMA" id="SKYMANG"/>
<protein>
    <recommendedName>
        <fullName evidence="3">DUF674 domain-containing protein</fullName>
    </recommendedName>
</protein>
<dbReference type="eggNOG" id="KOG0017">
    <property type="taxonomic scope" value="Eukaryota"/>
</dbReference>
<gene>
    <name evidence="1" type="ORF">SELMODRAFT_413217</name>
</gene>
<reference evidence="1 2" key="1">
    <citation type="journal article" date="2011" name="Science">
        <title>The Selaginella genome identifies genetic changes associated with the evolution of vascular plants.</title>
        <authorList>
            <person name="Banks J.A."/>
            <person name="Nishiyama T."/>
            <person name="Hasebe M."/>
            <person name="Bowman J.L."/>
            <person name="Gribskov M."/>
            <person name="dePamphilis C."/>
            <person name="Albert V.A."/>
            <person name="Aono N."/>
            <person name="Aoyama T."/>
            <person name="Ambrose B.A."/>
            <person name="Ashton N.W."/>
            <person name="Axtell M.J."/>
            <person name="Barker E."/>
            <person name="Barker M.S."/>
            <person name="Bennetzen J.L."/>
            <person name="Bonawitz N.D."/>
            <person name="Chapple C."/>
            <person name="Cheng C."/>
            <person name="Correa L.G."/>
            <person name="Dacre M."/>
            <person name="DeBarry J."/>
            <person name="Dreyer I."/>
            <person name="Elias M."/>
            <person name="Engstrom E.M."/>
            <person name="Estelle M."/>
            <person name="Feng L."/>
            <person name="Finet C."/>
            <person name="Floyd S.K."/>
            <person name="Frommer W.B."/>
            <person name="Fujita T."/>
            <person name="Gramzow L."/>
            <person name="Gutensohn M."/>
            <person name="Harholt J."/>
            <person name="Hattori M."/>
            <person name="Heyl A."/>
            <person name="Hirai T."/>
            <person name="Hiwatashi Y."/>
            <person name="Ishikawa M."/>
            <person name="Iwata M."/>
            <person name="Karol K.G."/>
            <person name="Koehler B."/>
            <person name="Kolukisaoglu U."/>
            <person name="Kubo M."/>
            <person name="Kurata T."/>
            <person name="Lalonde S."/>
            <person name="Li K."/>
            <person name="Li Y."/>
            <person name="Litt A."/>
            <person name="Lyons E."/>
            <person name="Manning G."/>
            <person name="Maruyama T."/>
            <person name="Michael T.P."/>
            <person name="Mikami K."/>
            <person name="Miyazaki S."/>
            <person name="Morinaga S."/>
            <person name="Murata T."/>
            <person name="Mueller-Roeber B."/>
            <person name="Nelson D.R."/>
            <person name="Obara M."/>
            <person name="Oguri Y."/>
            <person name="Olmstead R.G."/>
            <person name="Onodera N."/>
            <person name="Petersen B.L."/>
            <person name="Pils B."/>
            <person name="Prigge M."/>
            <person name="Rensing S.A."/>
            <person name="Riano-Pachon D.M."/>
            <person name="Roberts A.W."/>
            <person name="Sato Y."/>
            <person name="Scheller H.V."/>
            <person name="Schulz B."/>
            <person name="Schulz C."/>
            <person name="Shakirov E.V."/>
            <person name="Shibagaki N."/>
            <person name="Shinohara N."/>
            <person name="Shippen D.E."/>
            <person name="Soerensen I."/>
            <person name="Sotooka R."/>
            <person name="Sugimoto N."/>
            <person name="Sugita M."/>
            <person name="Sumikawa N."/>
            <person name="Tanurdzic M."/>
            <person name="Theissen G."/>
            <person name="Ulvskov P."/>
            <person name="Wakazuki S."/>
            <person name="Weng J.K."/>
            <person name="Willats W.W."/>
            <person name="Wipf D."/>
            <person name="Wolf P.G."/>
            <person name="Yang L."/>
            <person name="Zimmer A.D."/>
            <person name="Zhu Q."/>
            <person name="Mitros T."/>
            <person name="Hellsten U."/>
            <person name="Loque D."/>
            <person name="Otillar R."/>
            <person name="Salamov A."/>
            <person name="Schmutz J."/>
            <person name="Shapiro H."/>
            <person name="Lindquist E."/>
            <person name="Lucas S."/>
            <person name="Rokhsar D."/>
            <person name="Grigoriev I.V."/>
        </authorList>
    </citation>
    <scope>NUCLEOTIDE SEQUENCE [LARGE SCALE GENOMIC DNA]</scope>
</reference>
<accession>D8RNQ8</accession>
<dbReference type="Gramene" id="EFJ25908">
    <property type="protein sequence ID" value="EFJ25908"/>
    <property type="gene ID" value="SELMODRAFT_413217"/>
</dbReference>
<evidence type="ECO:0008006" key="3">
    <source>
        <dbReference type="Google" id="ProtNLM"/>
    </source>
</evidence>
<dbReference type="InterPro" id="IPR007750">
    <property type="entry name" value="DUF674"/>
</dbReference>
<sequence length="222" mass="24521">MKVNLLYKKPDGTVLFLEAKKDFVDLLMSFLVLPVGSVIKLLRTVDSGMETGATRLFQSIEKMDQSSMEVSKSVLTNPAPDASAFRGGKMLAIEGSQSITSPVYYKCGHPSCYNARAGNASFSCHHSRYESVELTMLPNEENSTKTAGYVKENVIFMITDELEVYPTSTIKSIVLLNKLKVKAMADLESIEALSLLKASLVSKTVLNDVFKSYVSKRSYYQA</sequence>
<keyword evidence="2" id="KW-1185">Reference proteome</keyword>
<proteinExistence type="predicted"/>
<dbReference type="KEGG" id="smo:SELMODRAFT_413217"/>
<dbReference type="FunCoup" id="D8RNQ8">
    <property type="interactions" value="59"/>
</dbReference>
<organism evidence="2">
    <name type="scientific">Selaginella moellendorffii</name>
    <name type="common">Spikemoss</name>
    <dbReference type="NCBI Taxonomy" id="88036"/>
    <lineage>
        <taxon>Eukaryota</taxon>
        <taxon>Viridiplantae</taxon>
        <taxon>Streptophyta</taxon>
        <taxon>Embryophyta</taxon>
        <taxon>Tracheophyta</taxon>
        <taxon>Lycopodiopsida</taxon>
        <taxon>Selaginellales</taxon>
        <taxon>Selaginellaceae</taxon>
        <taxon>Selaginella</taxon>
    </lineage>
</organism>
<name>D8RNQ8_SELML</name>
<dbReference type="PANTHER" id="PTHR33103">
    <property type="entry name" value="OS01G0153900 PROTEIN"/>
    <property type="match status" value="1"/>
</dbReference>
<evidence type="ECO:0000313" key="2">
    <source>
        <dbReference type="Proteomes" id="UP000001514"/>
    </source>
</evidence>
<dbReference type="PANTHER" id="PTHR33103:SF19">
    <property type="entry name" value="OS09G0544700 PROTEIN"/>
    <property type="match status" value="1"/>
</dbReference>
<dbReference type="HOGENOM" id="CLU_030757_3_1_1"/>
<dbReference type="EMBL" id="GL377585">
    <property type="protein sequence ID" value="EFJ25908.1"/>
    <property type="molecule type" value="Genomic_DNA"/>
</dbReference>
<evidence type="ECO:0000313" key="1">
    <source>
        <dbReference type="EMBL" id="EFJ25908.1"/>
    </source>
</evidence>
<dbReference type="AlphaFoldDB" id="D8RNQ8"/>
<dbReference type="Proteomes" id="UP000001514">
    <property type="component" value="Unassembled WGS sequence"/>
</dbReference>